<accession>A0A1B7LV96</accession>
<feature type="domain" description="OLD protein-like TOPRIM" evidence="2">
    <location>
        <begin position="396"/>
        <end position="460"/>
    </location>
</feature>
<name>A0A1B7LV96_9MICC</name>
<dbReference type="GO" id="GO:0006302">
    <property type="term" value="P:double-strand break repair"/>
    <property type="evidence" value="ECO:0007669"/>
    <property type="project" value="InterPro"/>
</dbReference>
<dbReference type="SUPFAM" id="SSF52540">
    <property type="entry name" value="P-loop containing nucleoside triphosphate hydrolases"/>
    <property type="match status" value="1"/>
</dbReference>
<dbReference type="STRING" id="1837282.A6F49_01095"/>
<dbReference type="GO" id="GO:0005524">
    <property type="term" value="F:ATP binding"/>
    <property type="evidence" value="ECO:0007669"/>
    <property type="project" value="InterPro"/>
</dbReference>
<dbReference type="InterPro" id="IPR038729">
    <property type="entry name" value="Rad50/SbcC_AAA"/>
</dbReference>
<dbReference type="AlphaFoldDB" id="A0A1B7LV96"/>
<sequence length="562" mass="63487">MVIARTSADTEHIDENATKRVVEKLLIKNFRKFREFEMSFESGLNVIVGANDQGKSTIMEAVNLALTGRWQGRLFSGELNPHFINAEATQEYLAFLKKSPGEFISPPEVLIELYLSESNETNYLSGNNNSEERWCPGFRVRAALDDDLRNEYIEHIKHPSGLTRVPTEFYKVDWNSFNSKPVNPRAVPIRSAIIDSSRIRLQSGTDYYLKQIVEETLTLSQRSQLSAAYRRAQEQFSTEASIETINETLDMRKGSITRKSFTLDVDVSKNNTWGSALTPHLDKVPFTMLGSGEQSKLKIMLALARRADDVRVVLIEEPENHLAFGELNKLVHHIRQNSEEHQLIIATHSSYVLNKLGLSNLLLLGNTTAYSLESLSKETSKYFSKLSGYDTLRLVLAKRVALVEGPSDELVIQKAYKDAHGRMPIDDGVDVINVRGLSAPRFLELAEPLERECVVITDNDGDYESAKERYEEFLDQSFVTICIGENNALKTLEPQLVDANGYEKLNRMLGKDFGTDEEVQDWMENSKNKTEAALRLLESSEKLLLPPYLQKAVDALGKGNNR</sequence>
<evidence type="ECO:0000259" key="2">
    <source>
        <dbReference type="Pfam" id="PF20469"/>
    </source>
</evidence>
<dbReference type="PANTHER" id="PTHR43581:SF2">
    <property type="entry name" value="EXCINUCLEASE ATPASE SUBUNIT"/>
    <property type="match status" value="1"/>
</dbReference>
<evidence type="ECO:0000259" key="1">
    <source>
        <dbReference type="Pfam" id="PF13476"/>
    </source>
</evidence>
<keyword evidence="4" id="KW-1185">Reference proteome</keyword>
<dbReference type="InterPro" id="IPR034139">
    <property type="entry name" value="TOPRIM_OLD"/>
</dbReference>
<dbReference type="Pfam" id="PF20469">
    <property type="entry name" value="OLD-like_TOPRIM"/>
    <property type="match status" value="1"/>
</dbReference>
<gene>
    <name evidence="3" type="ORF">A6F49_01095</name>
</gene>
<dbReference type="Gene3D" id="3.40.50.300">
    <property type="entry name" value="P-loop containing nucleotide triphosphate hydrolases"/>
    <property type="match status" value="1"/>
</dbReference>
<evidence type="ECO:0000313" key="3">
    <source>
        <dbReference type="EMBL" id="OAV52146.1"/>
    </source>
</evidence>
<dbReference type="EMBL" id="LXEY01000111">
    <property type="protein sequence ID" value="OAV52146.1"/>
    <property type="molecule type" value="Genomic_DNA"/>
</dbReference>
<proteinExistence type="predicted"/>
<reference evidence="3 4" key="1">
    <citation type="submission" date="2016-04" db="EMBL/GenBank/DDBJ databases">
        <title>First whole genome shotgun sequence of the bacterium Enteractinococcus sp. strain UASWS1574.</title>
        <authorList>
            <person name="Crovadore J."/>
            <person name="Chablais R."/>
            <person name="Lefort F."/>
        </authorList>
    </citation>
    <scope>NUCLEOTIDE SEQUENCE [LARGE SCALE GENOMIC DNA]</scope>
    <source>
        <strain evidence="3 4">UASWS1574</strain>
    </source>
</reference>
<feature type="domain" description="Rad50/SbcC-type AAA" evidence="1">
    <location>
        <begin position="24"/>
        <end position="70"/>
    </location>
</feature>
<dbReference type="InterPro" id="IPR051396">
    <property type="entry name" value="Bact_Antivir_Def_Nuclease"/>
</dbReference>
<organism evidence="3 4">
    <name type="scientific">Enteractinococcus helveticum</name>
    <dbReference type="NCBI Taxonomy" id="1837282"/>
    <lineage>
        <taxon>Bacteria</taxon>
        <taxon>Bacillati</taxon>
        <taxon>Actinomycetota</taxon>
        <taxon>Actinomycetes</taxon>
        <taxon>Micrococcales</taxon>
        <taxon>Micrococcaceae</taxon>
    </lineage>
</organism>
<dbReference type="CDD" id="cd01026">
    <property type="entry name" value="TOPRIM_OLD"/>
    <property type="match status" value="1"/>
</dbReference>
<dbReference type="Pfam" id="PF13476">
    <property type="entry name" value="AAA_23"/>
    <property type="match status" value="1"/>
</dbReference>
<comment type="caution">
    <text evidence="3">The sequence shown here is derived from an EMBL/GenBank/DDBJ whole genome shotgun (WGS) entry which is preliminary data.</text>
</comment>
<dbReference type="InterPro" id="IPR027417">
    <property type="entry name" value="P-loop_NTPase"/>
</dbReference>
<dbReference type="Proteomes" id="UP000078292">
    <property type="component" value="Unassembled WGS sequence"/>
</dbReference>
<dbReference type="PANTHER" id="PTHR43581">
    <property type="entry name" value="ATP/GTP PHOSPHATASE"/>
    <property type="match status" value="1"/>
</dbReference>
<evidence type="ECO:0000313" key="4">
    <source>
        <dbReference type="Proteomes" id="UP000078292"/>
    </source>
</evidence>
<dbReference type="GO" id="GO:0016887">
    <property type="term" value="F:ATP hydrolysis activity"/>
    <property type="evidence" value="ECO:0007669"/>
    <property type="project" value="InterPro"/>
</dbReference>
<protein>
    <submittedName>
        <fullName evidence="3">Uncharacterized protein</fullName>
    </submittedName>
</protein>